<dbReference type="EMBL" id="CAFAAM010000256">
    <property type="protein sequence ID" value="CAB4816632.1"/>
    <property type="molecule type" value="Genomic_DNA"/>
</dbReference>
<reference evidence="2" key="1">
    <citation type="submission" date="2020-05" db="EMBL/GenBank/DDBJ databases">
        <authorList>
            <person name="Chiriac C."/>
            <person name="Salcher M."/>
            <person name="Ghai R."/>
            <person name="Kavagutti S V."/>
        </authorList>
    </citation>
    <scope>NUCLEOTIDE SEQUENCE</scope>
</reference>
<organism evidence="2">
    <name type="scientific">freshwater metagenome</name>
    <dbReference type="NCBI Taxonomy" id="449393"/>
    <lineage>
        <taxon>unclassified sequences</taxon>
        <taxon>metagenomes</taxon>
        <taxon>ecological metagenomes</taxon>
    </lineage>
</organism>
<proteinExistence type="predicted"/>
<protein>
    <submittedName>
        <fullName evidence="2">Unannotated protein</fullName>
    </submittedName>
</protein>
<dbReference type="AlphaFoldDB" id="A0A6J7JDW8"/>
<dbReference type="EMBL" id="CAFBNJ010000007">
    <property type="protein sequence ID" value="CAB4941515.1"/>
    <property type="molecule type" value="Genomic_DNA"/>
</dbReference>
<gene>
    <name evidence="1" type="ORF">UFOPK3010_01496</name>
    <name evidence="2" type="ORF">UFOPK3785_00221</name>
</gene>
<evidence type="ECO:0000313" key="1">
    <source>
        <dbReference type="EMBL" id="CAB4816632.1"/>
    </source>
</evidence>
<name>A0A6J7JDW8_9ZZZZ</name>
<evidence type="ECO:0000313" key="2">
    <source>
        <dbReference type="EMBL" id="CAB4941515.1"/>
    </source>
</evidence>
<accession>A0A6J7JDW8</accession>
<sequence>MVMTGPRRDLCADPLRERIFTEVRAPWPASNRNIDRARKRVQPHFAVAVIGDRADVGRRKPRRFDDVLCGLDQLIDAIWHVHAQDLRRVVQALDVFGKPEYRRTLWGFIRANSFEDAHSVMKGVGENVDLRVVPIDERSVHPDLVGRSNWHCLASQRRATTMSPISVVEPVRVAVSEHALRIAVAAASSPRNSSIIAAERIAATGLALF</sequence>